<dbReference type="AlphaFoldDB" id="A0A1B0D3D0"/>
<dbReference type="GO" id="GO:0005975">
    <property type="term" value="P:carbohydrate metabolic process"/>
    <property type="evidence" value="ECO:0007669"/>
    <property type="project" value="InterPro"/>
</dbReference>
<dbReference type="EMBL" id="AJVK01023452">
    <property type="status" value="NOT_ANNOTATED_CDS"/>
    <property type="molecule type" value="Genomic_DNA"/>
</dbReference>
<accession>A0A1B0D3D0</accession>
<sequence length="186" mass="21252">KLFFPQSHTPSTEYWKTASVETQIQEFGDQRDTLAHFAQINRDDIVGVRVPHLQLSGNNSFEAIRRFGGLYDCSWPTQHFVGPGMWPFTLDYASTMDCTVGSCPTASIPGVWVVPMIGWIDTDGYKCAMVDTCPNLPADDVEETFEWMKENFERIYNSNRAPFGVFLHSAWFLTRPSNFPAYKKYV</sequence>
<protein>
    <submittedName>
        <fullName evidence="1">Uncharacterized protein</fullName>
    </submittedName>
</protein>
<dbReference type="GO" id="GO:0016787">
    <property type="term" value="F:hydrolase activity"/>
    <property type="evidence" value="ECO:0007669"/>
    <property type="project" value="UniProtKB-ARBA"/>
</dbReference>
<name>A0A1B0D3D0_PHLPP</name>
<reference evidence="1" key="1">
    <citation type="submission" date="2022-08" db="UniProtKB">
        <authorList>
            <consortium name="EnsemblMetazoa"/>
        </authorList>
    </citation>
    <scope>IDENTIFICATION</scope>
    <source>
        <strain evidence="1">Israel</strain>
    </source>
</reference>
<keyword evidence="2" id="KW-1185">Reference proteome</keyword>
<dbReference type="InterPro" id="IPR052740">
    <property type="entry name" value="CE4"/>
</dbReference>
<dbReference type="VEuPathDB" id="VectorBase:PPAPM1_010342"/>
<dbReference type="Proteomes" id="UP000092462">
    <property type="component" value="Unassembled WGS sequence"/>
</dbReference>
<dbReference type="PANTHER" id="PTHR45985:SF8">
    <property type="entry name" value="CHITIN DEACETYLASE-LIKE 9, ISOFORM A"/>
    <property type="match status" value="1"/>
</dbReference>
<dbReference type="InterPro" id="IPR011330">
    <property type="entry name" value="Glyco_hydro/deAcase_b/a-brl"/>
</dbReference>
<dbReference type="SUPFAM" id="SSF88713">
    <property type="entry name" value="Glycoside hydrolase/deacetylase"/>
    <property type="match status" value="1"/>
</dbReference>
<evidence type="ECO:0000313" key="1">
    <source>
        <dbReference type="EnsemblMetazoa" id="PPAI001853-PA"/>
    </source>
</evidence>
<dbReference type="EnsemblMetazoa" id="PPAI001853-RA">
    <property type="protein sequence ID" value="PPAI001853-PA"/>
    <property type="gene ID" value="PPAI001853"/>
</dbReference>
<dbReference type="VEuPathDB" id="VectorBase:PPAI001853"/>
<dbReference type="PANTHER" id="PTHR45985">
    <property type="match status" value="1"/>
</dbReference>
<organism evidence="1 2">
    <name type="scientific">Phlebotomus papatasi</name>
    <name type="common">Sandfly</name>
    <dbReference type="NCBI Taxonomy" id="29031"/>
    <lineage>
        <taxon>Eukaryota</taxon>
        <taxon>Metazoa</taxon>
        <taxon>Ecdysozoa</taxon>
        <taxon>Arthropoda</taxon>
        <taxon>Hexapoda</taxon>
        <taxon>Insecta</taxon>
        <taxon>Pterygota</taxon>
        <taxon>Neoptera</taxon>
        <taxon>Endopterygota</taxon>
        <taxon>Diptera</taxon>
        <taxon>Nematocera</taxon>
        <taxon>Psychodoidea</taxon>
        <taxon>Psychodidae</taxon>
        <taxon>Phlebotomus</taxon>
        <taxon>Phlebotomus</taxon>
    </lineage>
</organism>
<proteinExistence type="predicted"/>
<evidence type="ECO:0000313" key="2">
    <source>
        <dbReference type="Proteomes" id="UP000092462"/>
    </source>
</evidence>
<dbReference type="Gene3D" id="3.20.20.370">
    <property type="entry name" value="Glycoside hydrolase/deacetylase"/>
    <property type="match status" value="1"/>
</dbReference>